<keyword evidence="3" id="KW-1185">Reference proteome</keyword>
<evidence type="ECO:0000313" key="2">
    <source>
        <dbReference type="EMBL" id="PKI49071.1"/>
    </source>
</evidence>
<evidence type="ECO:0000313" key="3">
    <source>
        <dbReference type="Proteomes" id="UP000233551"/>
    </source>
</evidence>
<dbReference type="STRING" id="22663.A0A2I0IYM1"/>
<comment type="caution">
    <text evidence="2">The sequence shown here is derived from an EMBL/GenBank/DDBJ whole genome shotgun (WGS) entry which is preliminary data.</text>
</comment>
<proteinExistence type="predicted"/>
<organism evidence="2 3">
    <name type="scientific">Punica granatum</name>
    <name type="common">Pomegranate</name>
    <dbReference type="NCBI Taxonomy" id="22663"/>
    <lineage>
        <taxon>Eukaryota</taxon>
        <taxon>Viridiplantae</taxon>
        <taxon>Streptophyta</taxon>
        <taxon>Embryophyta</taxon>
        <taxon>Tracheophyta</taxon>
        <taxon>Spermatophyta</taxon>
        <taxon>Magnoliopsida</taxon>
        <taxon>eudicotyledons</taxon>
        <taxon>Gunneridae</taxon>
        <taxon>Pentapetalae</taxon>
        <taxon>rosids</taxon>
        <taxon>malvids</taxon>
        <taxon>Myrtales</taxon>
        <taxon>Lythraceae</taxon>
        <taxon>Punica</taxon>
    </lineage>
</organism>
<feature type="compositionally biased region" description="Low complexity" evidence="1">
    <location>
        <begin position="346"/>
        <end position="366"/>
    </location>
</feature>
<evidence type="ECO:0000256" key="1">
    <source>
        <dbReference type="SAM" id="MobiDB-lite"/>
    </source>
</evidence>
<feature type="compositionally biased region" description="Polar residues" evidence="1">
    <location>
        <begin position="243"/>
        <end position="254"/>
    </location>
</feature>
<feature type="non-terminal residue" evidence="2">
    <location>
        <position position="366"/>
    </location>
</feature>
<gene>
    <name evidence="2" type="ORF">CRG98_030523</name>
</gene>
<name>A0A2I0IYM1_PUNGR</name>
<feature type="compositionally biased region" description="Low complexity" evidence="1">
    <location>
        <begin position="290"/>
        <end position="303"/>
    </location>
</feature>
<dbReference type="Proteomes" id="UP000233551">
    <property type="component" value="Unassembled WGS sequence"/>
</dbReference>
<sequence length="366" mass="39782">MEFGVILIGISSLNINTTLFRKLPTNISCGRSSIESHKPRNAIDKQCAEPSPCMERINNSPFAHITTSCIFSKFIKRHCAIFCSRNSDGNTATNSRFHTVSNSASTFYPSCKQPKQASSHFDTFNHSTTTFFRSSKQPKQDSSHFDTFINSTFTFSPSSKQPKQASSHFDTFNNSASKFSQSCKQPKQASSHFDTFNNSASTFSQSYYHVSPAKAPLHKRNMKPVAAPPTRPPNSLPPANHSPAPSTQNPNERSINPPPPSLSPLPSHEVYSPATSPSASRHHHPMNELVSPVPAPAYVVPSPTSQWQGPTNPPFTTPTSMQRNNAPPPFNPGSLILPPRSATPGPINNVSPAPSSSPNTAPAHPK</sequence>
<feature type="region of interest" description="Disordered" evidence="1">
    <location>
        <begin position="222"/>
        <end position="366"/>
    </location>
</feature>
<dbReference type="EMBL" id="PGOL01002290">
    <property type="protein sequence ID" value="PKI49071.1"/>
    <property type="molecule type" value="Genomic_DNA"/>
</dbReference>
<feature type="compositionally biased region" description="Pro residues" evidence="1">
    <location>
        <begin position="226"/>
        <end position="236"/>
    </location>
</feature>
<reference evidence="2 3" key="1">
    <citation type="submission" date="2017-11" db="EMBL/GenBank/DDBJ databases">
        <title>De-novo sequencing of pomegranate (Punica granatum L.) genome.</title>
        <authorList>
            <person name="Akparov Z."/>
            <person name="Amiraslanov A."/>
            <person name="Hajiyeva S."/>
            <person name="Abbasov M."/>
            <person name="Kaur K."/>
            <person name="Hamwieh A."/>
            <person name="Solovyev V."/>
            <person name="Salamov A."/>
            <person name="Braich B."/>
            <person name="Kosarev P."/>
            <person name="Mahmoud A."/>
            <person name="Hajiyev E."/>
            <person name="Babayeva S."/>
            <person name="Izzatullayeva V."/>
            <person name="Mammadov A."/>
            <person name="Mammadov A."/>
            <person name="Sharifova S."/>
            <person name="Ojaghi J."/>
            <person name="Eynullazada K."/>
            <person name="Bayramov B."/>
            <person name="Abdulazimova A."/>
            <person name="Shahmuradov I."/>
        </authorList>
    </citation>
    <scope>NUCLEOTIDE SEQUENCE [LARGE SCALE GENOMIC DNA]</scope>
    <source>
        <strain evidence="3">cv. AG2017</strain>
        <tissue evidence="2">Leaf</tissue>
    </source>
</reference>
<protein>
    <submittedName>
        <fullName evidence="2">Uncharacterized protein</fullName>
    </submittedName>
</protein>
<accession>A0A2I0IYM1</accession>
<dbReference type="AlphaFoldDB" id="A0A2I0IYM1"/>